<keyword evidence="4" id="KW-0411">Iron-sulfur</keyword>
<reference evidence="8 9" key="1">
    <citation type="submission" date="2018-12" db="EMBL/GenBank/DDBJ databases">
        <title>Bacillus chawlae sp. nov., Bacillus glennii sp. nov., and Bacillus saganii sp. nov. Isolated from the Vehicle Assembly Building at Kennedy Space Center where the Viking Spacecraft were Assembled.</title>
        <authorList>
            <person name="Seuylemezian A."/>
            <person name="Vaishampayan P."/>
        </authorList>
    </citation>
    <scope>NUCLEOTIDE SEQUENCE [LARGE SCALE GENOMIC DNA]</scope>
    <source>
        <strain evidence="8 9">L5</strain>
    </source>
</reference>
<dbReference type="PROSITE" id="PS51296">
    <property type="entry name" value="RIESKE"/>
    <property type="match status" value="1"/>
</dbReference>
<dbReference type="Pfam" id="PF00355">
    <property type="entry name" value="Rieske"/>
    <property type="match status" value="1"/>
</dbReference>
<dbReference type="RefSeq" id="WP_126863685.1">
    <property type="nucleotide sequence ID" value="NZ_JAUSTX010000005.1"/>
</dbReference>
<protein>
    <submittedName>
        <fullName evidence="8">Non-heme iron oxygenase ferredoxin subunit</fullName>
    </submittedName>
</protein>
<sequence>MSELIKVGRISDLTETDITTFSATNGEIAITKIGEKIFAVENMCSHARCKLSEGLIEDKTIACPCHGASFDLHTGEPLNPPAKKPIKCFEVKVEGEDLYIKL</sequence>
<keyword evidence="1" id="KW-0001">2Fe-2S</keyword>
<proteinExistence type="inferred from homology"/>
<keyword evidence="2" id="KW-0479">Metal-binding</keyword>
<keyword evidence="3" id="KW-0408">Iron</keyword>
<evidence type="ECO:0000256" key="3">
    <source>
        <dbReference type="ARBA" id="ARBA00023004"/>
    </source>
</evidence>
<evidence type="ECO:0000313" key="9">
    <source>
        <dbReference type="Proteomes" id="UP000267430"/>
    </source>
</evidence>
<dbReference type="InterPro" id="IPR036922">
    <property type="entry name" value="Rieske_2Fe-2S_sf"/>
</dbReference>
<evidence type="ECO:0000256" key="2">
    <source>
        <dbReference type="ARBA" id="ARBA00022723"/>
    </source>
</evidence>
<dbReference type="AlphaFoldDB" id="A0A3S0W9U2"/>
<dbReference type="SUPFAM" id="SSF50022">
    <property type="entry name" value="ISP domain"/>
    <property type="match status" value="1"/>
</dbReference>
<dbReference type="Gene3D" id="2.102.10.10">
    <property type="entry name" value="Rieske [2Fe-2S] iron-sulphur domain"/>
    <property type="match status" value="1"/>
</dbReference>
<organism evidence="8 9">
    <name type="scientific">Peribacillus cavernae</name>
    <dbReference type="NCBI Taxonomy" id="1674310"/>
    <lineage>
        <taxon>Bacteria</taxon>
        <taxon>Bacillati</taxon>
        <taxon>Bacillota</taxon>
        <taxon>Bacilli</taxon>
        <taxon>Bacillales</taxon>
        <taxon>Bacillaceae</taxon>
        <taxon>Peribacillus</taxon>
    </lineage>
</organism>
<comment type="cofactor">
    <cofactor evidence="5">
        <name>[2Fe-2S] cluster</name>
        <dbReference type="ChEBI" id="CHEBI:190135"/>
    </cofactor>
</comment>
<evidence type="ECO:0000256" key="5">
    <source>
        <dbReference type="ARBA" id="ARBA00034078"/>
    </source>
</evidence>
<dbReference type="PANTHER" id="PTHR21496:SF0">
    <property type="entry name" value="RIESKE DOMAIN-CONTAINING PROTEIN"/>
    <property type="match status" value="1"/>
</dbReference>
<comment type="caution">
    <text evidence="8">The sequence shown here is derived from an EMBL/GenBank/DDBJ whole genome shotgun (WGS) entry which is preliminary data.</text>
</comment>
<dbReference type="Proteomes" id="UP000267430">
    <property type="component" value="Unassembled WGS sequence"/>
</dbReference>
<feature type="domain" description="Rieske" evidence="7">
    <location>
        <begin position="5"/>
        <end position="100"/>
    </location>
</feature>
<dbReference type="OrthoDB" id="9802613at2"/>
<name>A0A3S0W9U2_9BACI</name>
<evidence type="ECO:0000256" key="4">
    <source>
        <dbReference type="ARBA" id="ARBA00023014"/>
    </source>
</evidence>
<dbReference type="GO" id="GO:0051537">
    <property type="term" value="F:2 iron, 2 sulfur cluster binding"/>
    <property type="evidence" value="ECO:0007669"/>
    <property type="project" value="UniProtKB-KW"/>
</dbReference>
<dbReference type="PANTHER" id="PTHR21496">
    <property type="entry name" value="FERREDOXIN-RELATED"/>
    <property type="match status" value="1"/>
</dbReference>
<dbReference type="InterPro" id="IPR017941">
    <property type="entry name" value="Rieske_2Fe-2S"/>
</dbReference>
<dbReference type="GO" id="GO:0046872">
    <property type="term" value="F:metal ion binding"/>
    <property type="evidence" value="ECO:0007669"/>
    <property type="project" value="UniProtKB-KW"/>
</dbReference>
<accession>A0A3S0W9U2</accession>
<dbReference type="GO" id="GO:0016705">
    <property type="term" value="F:oxidoreductase activity, acting on paired donors, with incorporation or reduction of molecular oxygen"/>
    <property type="evidence" value="ECO:0007669"/>
    <property type="project" value="UniProtKB-ARBA"/>
</dbReference>
<dbReference type="EMBL" id="RYZZ01000006">
    <property type="protein sequence ID" value="RUQ30900.1"/>
    <property type="molecule type" value="Genomic_DNA"/>
</dbReference>
<gene>
    <name evidence="8" type="ORF">ELQ35_04715</name>
</gene>
<evidence type="ECO:0000256" key="6">
    <source>
        <dbReference type="ARBA" id="ARBA00038001"/>
    </source>
</evidence>
<evidence type="ECO:0000256" key="1">
    <source>
        <dbReference type="ARBA" id="ARBA00022714"/>
    </source>
</evidence>
<keyword evidence="9" id="KW-1185">Reference proteome</keyword>
<dbReference type="CDD" id="cd03528">
    <property type="entry name" value="Rieske_RO_ferredoxin"/>
    <property type="match status" value="1"/>
</dbReference>
<evidence type="ECO:0000259" key="7">
    <source>
        <dbReference type="PROSITE" id="PS51296"/>
    </source>
</evidence>
<dbReference type="GO" id="GO:0004497">
    <property type="term" value="F:monooxygenase activity"/>
    <property type="evidence" value="ECO:0007669"/>
    <property type="project" value="UniProtKB-ARBA"/>
</dbReference>
<evidence type="ECO:0000313" key="8">
    <source>
        <dbReference type="EMBL" id="RUQ30900.1"/>
    </source>
</evidence>
<comment type="similarity">
    <text evidence="6">Belongs to the bacterial ring-hydroxylating dioxygenase ferredoxin component family.</text>
</comment>